<accession>A0AAW1S1Y0</accession>
<evidence type="ECO:0000256" key="1">
    <source>
        <dbReference type="ARBA" id="ARBA00004173"/>
    </source>
</evidence>
<dbReference type="PANTHER" id="PTHR21396:SF2">
    <property type="entry name" value="LARGE RIBOSOMAL SUBUNIT PROTEIN ML43"/>
    <property type="match status" value="1"/>
</dbReference>
<dbReference type="InterPro" id="IPR007741">
    <property type="entry name" value="Ribosomal_mL43/mS25/NADH_DH"/>
</dbReference>
<evidence type="ECO:0000313" key="10">
    <source>
        <dbReference type="Proteomes" id="UP001438707"/>
    </source>
</evidence>
<evidence type="ECO:0000256" key="2">
    <source>
        <dbReference type="ARBA" id="ARBA00006073"/>
    </source>
</evidence>
<feature type="domain" description="Ribosomal protein/NADH dehydrogenase" evidence="8">
    <location>
        <begin position="18"/>
        <end position="91"/>
    </location>
</feature>
<name>A0AAW1S1Y0_9CHLO</name>
<protein>
    <recommendedName>
        <fullName evidence="6">Large ribosomal subunit protein mL43</fullName>
    </recommendedName>
</protein>
<dbReference type="EMBL" id="JALJOS010000004">
    <property type="protein sequence ID" value="KAK9840179.1"/>
    <property type="molecule type" value="Genomic_DNA"/>
</dbReference>
<dbReference type="Proteomes" id="UP001438707">
    <property type="component" value="Unassembled WGS sequence"/>
</dbReference>
<dbReference type="AlphaFoldDB" id="A0AAW1S1Y0"/>
<proteinExistence type="inferred from homology"/>
<comment type="similarity">
    <text evidence="2">Belongs to the mitochondrion-specific ribosomal protein mL43 family.</text>
</comment>
<evidence type="ECO:0000256" key="5">
    <source>
        <dbReference type="ARBA" id="ARBA00023274"/>
    </source>
</evidence>
<evidence type="ECO:0000259" key="8">
    <source>
        <dbReference type="SMART" id="SM00916"/>
    </source>
</evidence>
<feature type="region of interest" description="Disordered" evidence="7">
    <location>
        <begin position="91"/>
        <end position="131"/>
    </location>
</feature>
<evidence type="ECO:0000256" key="3">
    <source>
        <dbReference type="ARBA" id="ARBA00022980"/>
    </source>
</evidence>
<sequence length="131" mass="15045">MSRRGVWQLKHLTLRYCDWSGSSKGTRDFIDHLLPQFSRENAQLKIETAVQRGRHPSWHAQYINGRFRMVGLRNESPGDVLRQAVYLRSSAGRKTAKPIKERQVRSSPSIQGQWQPPELSGLRHKARVAAS</sequence>
<gene>
    <name evidence="9" type="ORF">WJX74_004835</name>
</gene>
<keyword evidence="5" id="KW-0687">Ribonucleoprotein</keyword>
<dbReference type="InterPro" id="IPR039927">
    <property type="entry name" value="Ribosomal_mL43"/>
</dbReference>
<dbReference type="GO" id="GO:0005762">
    <property type="term" value="C:mitochondrial large ribosomal subunit"/>
    <property type="evidence" value="ECO:0007669"/>
    <property type="project" value="TreeGrafter"/>
</dbReference>
<dbReference type="Pfam" id="PF05047">
    <property type="entry name" value="L51_S25_CI-B8"/>
    <property type="match status" value="1"/>
</dbReference>
<keyword evidence="10" id="KW-1185">Reference proteome</keyword>
<comment type="subcellular location">
    <subcellularLocation>
        <location evidence="1">Mitochondrion</location>
    </subcellularLocation>
</comment>
<keyword evidence="4" id="KW-0496">Mitochondrion</keyword>
<dbReference type="SUPFAM" id="SSF52833">
    <property type="entry name" value="Thioredoxin-like"/>
    <property type="match status" value="1"/>
</dbReference>
<evidence type="ECO:0000256" key="4">
    <source>
        <dbReference type="ARBA" id="ARBA00023128"/>
    </source>
</evidence>
<dbReference type="SMART" id="SM00916">
    <property type="entry name" value="L51_S25_CI-B8"/>
    <property type="match status" value="1"/>
</dbReference>
<evidence type="ECO:0000313" key="9">
    <source>
        <dbReference type="EMBL" id="KAK9840179.1"/>
    </source>
</evidence>
<dbReference type="PANTHER" id="PTHR21396">
    <property type="entry name" value="39S RIBOSOMAL PROTEIN L43"/>
    <property type="match status" value="1"/>
</dbReference>
<evidence type="ECO:0000256" key="6">
    <source>
        <dbReference type="ARBA" id="ARBA00035188"/>
    </source>
</evidence>
<evidence type="ECO:0000256" key="7">
    <source>
        <dbReference type="SAM" id="MobiDB-lite"/>
    </source>
</evidence>
<organism evidence="9 10">
    <name type="scientific">Apatococcus lobatus</name>
    <dbReference type="NCBI Taxonomy" id="904363"/>
    <lineage>
        <taxon>Eukaryota</taxon>
        <taxon>Viridiplantae</taxon>
        <taxon>Chlorophyta</taxon>
        <taxon>core chlorophytes</taxon>
        <taxon>Trebouxiophyceae</taxon>
        <taxon>Chlorellales</taxon>
        <taxon>Chlorellaceae</taxon>
        <taxon>Apatococcus</taxon>
    </lineage>
</organism>
<dbReference type="GO" id="GO:0003735">
    <property type="term" value="F:structural constituent of ribosome"/>
    <property type="evidence" value="ECO:0007669"/>
    <property type="project" value="InterPro"/>
</dbReference>
<reference evidence="9 10" key="1">
    <citation type="journal article" date="2024" name="Nat. Commun.">
        <title>Phylogenomics reveals the evolutionary origins of lichenization in chlorophyte algae.</title>
        <authorList>
            <person name="Puginier C."/>
            <person name="Libourel C."/>
            <person name="Otte J."/>
            <person name="Skaloud P."/>
            <person name="Haon M."/>
            <person name="Grisel S."/>
            <person name="Petersen M."/>
            <person name="Berrin J.G."/>
            <person name="Delaux P.M."/>
            <person name="Dal Grande F."/>
            <person name="Keller J."/>
        </authorList>
    </citation>
    <scope>NUCLEOTIDE SEQUENCE [LARGE SCALE GENOMIC DNA]</scope>
    <source>
        <strain evidence="9 10">SAG 2145</strain>
    </source>
</reference>
<keyword evidence="3" id="KW-0689">Ribosomal protein</keyword>
<dbReference type="InterPro" id="IPR036249">
    <property type="entry name" value="Thioredoxin-like_sf"/>
</dbReference>
<comment type="caution">
    <text evidence="9">The sequence shown here is derived from an EMBL/GenBank/DDBJ whole genome shotgun (WGS) entry which is preliminary data.</text>
</comment>
<dbReference type="GO" id="GO:0032543">
    <property type="term" value="P:mitochondrial translation"/>
    <property type="evidence" value="ECO:0007669"/>
    <property type="project" value="InterPro"/>
</dbReference>
<feature type="compositionally biased region" description="Polar residues" evidence="7">
    <location>
        <begin position="105"/>
        <end position="114"/>
    </location>
</feature>
<dbReference type="Gene3D" id="3.40.30.10">
    <property type="entry name" value="Glutaredoxin"/>
    <property type="match status" value="1"/>
</dbReference>
<feature type="compositionally biased region" description="Basic residues" evidence="7">
    <location>
        <begin position="122"/>
        <end position="131"/>
    </location>
</feature>